<protein>
    <submittedName>
        <fullName evidence="1">Uncharacterized protein</fullName>
    </submittedName>
</protein>
<accession>A0A6C0EG56</accession>
<reference evidence="1" key="1">
    <citation type="journal article" date="2020" name="Nature">
        <title>Giant virus diversity and host interactions through global metagenomics.</title>
        <authorList>
            <person name="Schulz F."/>
            <person name="Roux S."/>
            <person name="Paez-Espino D."/>
            <person name="Jungbluth S."/>
            <person name="Walsh D.A."/>
            <person name="Denef V.J."/>
            <person name="McMahon K.D."/>
            <person name="Konstantinidis K.T."/>
            <person name="Eloe-Fadrosh E.A."/>
            <person name="Kyrpides N.C."/>
            <person name="Woyke T."/>
        </authorList>
    </citation>
    <scope>NUCLEOTIDE SEQUENCE</scope>
    <source>
        <strain evidence="1">GVMAG-M-3300023179-33</strain>
    </source>
</reference>
<organism evidence="1">
    <name type="scientific">viral metagenome</name>
    <dbReference type="NCBI Taxonomy" id="1070528"/>
    <lineage>
        <taxon>unclassified sequences</taxon>
        <taxon>metagenomes</taxon>
        <taxon>organismal metagenomes</taxon>
    </lineage>
</organism>
<evidence type="ECO:0000313" key="1">
    <source>
        <dbReference type="EMBL" id="QHT27742.1"/>
    </source>
</evidence>
<proteinExistence type="predicted"/>
<name>A0A6C0EG56_9ZZZZ</name>
<sequence length="49" mass="6101">MVTNSKLYFLYCDGNFQLWSQNMFFVKSFFENQNWTFIFVHFSNFKKLL</sequence>
<dbReference type="EMBL" id="MN739828">
    <property type="protein sequence ID" value="QHT27742.1"/>
    <property type="molecule type" value="Genomic_DNA"/>
</dbReference>
<dbReference type="AlphaFoldDB" id="A0A6C0EG56"/>